<proteinExistence type="predicted"/>
<organism evidence="3 4">
    <name type="scientific">Sporolactobacillus kofuensis</name>
    <dbReference type="NCBI Taxonomy" id="269672"/>
    <lineage>
        <taxon>Bacteria</taxon>
        <taxon>Bacillati</taxon>
        <taxon>Bacillota</taxon>
        <taxon>Bacilli</taxon>
        <taxon>Bacillales</taxon>
        <taxon>Sporolactobacillaceae</taxon>
        <taxon>Sporolactobacillus</taxon>
    </lineage>
</organism>
<dbReference type="InterPro" id="IPR018146">
    <property type="entry name" value="Glyoxalase_1_CS"/>
</dbReference>
<sequence length="282" mass="31928">MNFHQAPNTYVDQVFLYVNNLDRSKDFYSGMLGLHVLKEEERTVTFSANGTDPLITVERPEDVLPQLRRSAGLYHFAMLVPTRKDLAAVIQHLLKEEYPLVGASDHAVSEALYLEDPDGNGIEIYRDRPSDQWKWQNGTVFMPTEAMDEHILSELNGEPWTGLPSGTKMGHLHLQVANLQETEKFYVEALGFNVVAKYGDLADFVSTGGYHHHFGLNVWNSRGIPVQEGKHVGLNYYRLLFPSDNARSEAIKRIEQFGSSAENRGTQWFTKDPSGIQFELAL</sequence>
<evidence type="ECO:0000259" key="2">
    <source>
        <dbReference type="PROSITE" id="PS51819"/>
    </source>
</evidence>
<feature type="domain" description="VOC" evidence="2">
    <location>
        <begin position="10"/>
        <end position="127"/>
    </location>
</feature>
<dbReference type="InterPro" id="IPR037523">
    <property type="entry name" value="VOC_core"/>
</dbReference>
<dbReference type="InterPro" id="IPR029068">
    <property type="entry name" value="Glyas_Bleomycin-R_OHBP_Dase"/>
</dbReference>
<evidence type="ECO:0000313" key="3">
    <source>
        <dbReference type="EMBL" id="MFC6386918.1"/>
    </source>
</evidence>
<comment type="caution">
    <text evidence="3">The sequence shown here is derived from an EMBL/GenBank/DDBJ whole genome shotgun (WGS) entry which is preliminary data.</text>
</comment>
<keyword evidence="1" id="KW-0479">Metal-binding</keyword>
<reference evidence="4" key="1">
    <citation type="journal article" date="2019" name="Int. J. Syst. Evol. Microbiol.">
        <title>The Global Catalogue of Microorganisms (GCM) 10K type strain sequencing project: providing services to taxonomists for standard genome sequencing and annotation.</title>
        <authorList>
            <consortium name="The Broad Institute Genomics Platform"/>
            <consortium name="The Broad Institute Genome Sequencing Center for Infectious Disease"/>
            <person name="Wu L."/>
            <person name="Ma J."/>
        </authorList>
    </citation>
    <scope>NUCLEOTIDE SEQUENCE [LARGE SCALE GENOMIC DNA]</scope>
    <source>
        <strain evidence="4">CCUG 42001</strain>
    </source>
</reference>
<gene>
    <name evidence="3" type="ORF">ACFP7A_09915</name>
</gene>
<dbReference type="PROSITE" id="PS00934">
    <property type="entry name" value="GLYOXALASE_I_1"/>
    <property type="match status" value="1"/>
</dbReference>
<dbReference type="PROSITE" id="PS51819">
    <property type="entry name" value="VOC"/>
    <property type="match status" value="2"/>
</dbReference>
<dbReference type="PANTHER" id="PTHR43279:SF1">
    <property type="entry name" value="CATECHOL-2,3-DIOXYGENASE"/>
    <property type="match status" value="1"/>
</dbReference>
<dbReference type="CDD" id="cd07255">
    <property type="entry name" value="VOC_BsCatE_like_N"/>
    <property type="match status" value="1"/>
</dbReference>
<dbReference type="EMBL" id="JBHSTQ010000009">
    <property type="protein sequence ID" value="MFC6386918.1"/>
    <property type="molecule type" value="Genomic_DNA"/>
</dbReference>
<keyword evidence="4" id="KW-1185">Reference proteome</keyword>
<dbReference type="InterPro" id="IPR004360">
    <property type="entry name" value="Glyas_Fos-R_dOase_dom"/>
</dbReference>
<protein>
    <submittedName>
        <fullName evidence="3">VOC family protein</fullName>
    </submittedName>
</protein>
<name>A0ABW1WEC1_9BACL</name>
<dbReference type="RefSeq" id="WP_253054886.1">
    <property type="nucleotide sequence ID" value="NZ_JAMXWN010000009.1"/>
</dbReference>
<dbReference type="Proteomes" id="UP001596267">
    <property type="component" value="Unassembled WGS sequence"/>
</dbReference>
<dbReference type="PANTHER" id="PTHR43279">
    <property type="entry name" value="CATECHOL-2,3-DIOXYGENASE"/>
    <property type="match status" value="1"/>
</dbReference>
<evidence type="ECO:0000256" key="1">
    <source>
        <dbReference type="ARBA" id="ARBA00022723"/>
    </source>
</evidence>
<evidence type="ECO:0000313" key="4">
    <source>
        <dbReference type="Proteomes" id="UP001596267"/>
    </source>
</evidence>
<dbReference type="SUPFAM" id="SSF54593">
    <property type="entry name" value="Glyoxalase/Bleomycin resistance protein/Dihydroxybiphenyl dioxygenase"/>
    <property type="match status" value="2"/>
</dbReference>
<dbReference type="Pfam" id="PF00903">
    <property type="entry name" value="Glyoxalase"/>
    <property type="match status" value="2"/>
</dbReference>
<accession>A0ABW1WEC1</accession>
<dbReference type="Gene3D" id="3.10.180.10">
    <property type="entry name" value="2,3-Dihydroxybiphenyl 1,2-Dioxygenase, domain 1"/>
    <property type="match status" value="2"/>
</dbReference>
<feature type="domain" description="VOC" evidence="2">
    <location>
        <begin position="168"/>
        <end position="282"/>
    </location>
</feature>